<dbReference type="OrthoDB" id="2596219at2"/>
<dbReference type="EMBL" id="QRDY01000002">
    <property type="protein sequence ID" value="RED64894.1"/>
    <property type="molecule type" value="Genomic_DNA"/>
</dbReference>
<dbReference type="Proteomes" id="UP000256869">
    <property type="component" value="Unassembled WGS sequence"/>
</dbReference>
<evidence type="ECO:0000256" key="2">
    <source>
        <dbReference type="SAM" id="Phobius"/>
    </source>
</evidence>
<feature type="transmembrane region" description="Helical" evidence="2">
    <location>
        <begin position="129"/>
        <end position="151"/>
    </location>
</feature>
<sequence>MKRAYIRISWGLVLALFDFRIQSIDLLPDGIGYLLIMLGLTTLKSARSDFRIAWGATVMLLVLSIARLGGMQAEISLTDNGIPTVDSLSIVAATIVIDLAMLYGICGVIRANAQARGRIRLANAARNTWHANFAFGAGVSFLLPFQLSHLIEEGKALTIMVMLGYLFSSFWVILLARRASRELPGQHGSDPDGNLGRKMDIIA</sequence>
<name>A0A3D9IT13_9BACL</name>
<feature type="transmembrane region" description="Helical" evidence="2">
    <location>
        <begin position="53"/>
        <end position="70"/>
    </location>
</feature>
<evidence type="ECO:0000313" key="4">
    <source>
        <dbReference type="Proteomes" id="UP000256869"/>
    </source>
</evidence>
<accession>A0A3D9IT13</accession>
<organism evidence="3 4">
    <name type="scientific">Cohnella lupini</name>
    <dbReference type="NCBI Taxonomy" id="1294267"/>
    <lineage>
        <taxon>Bacteria</taxon>
        <taxon>Bacillati</taxon>
        <taxon>Bacillota</taxon>
        <taxon>Bacilli</taxon>
        <taxon>Bacillales</taxon>
        <taxon>Paenibacillaceae</taxon>
        <taxon>Cohnella</taxon>
    </lineage>
</organism>
<evidence type="ECO:0000256" key="1">
    <source>
        <dbReference type="SAM" id="MobiDB-lite"/>
    </source>
</evidence>
<comment type="caution">
    <text evidence="3">The sequence shown here is derived from an EMBL/GenBank/DDBJ whole genome shotgun (WGS) entry which is preliminary data.</text>
</comment>
<feature type="region of interest" description="Disordered" evidence="1">
    <location>
        <begin position="183"/>
        <end position="203"/>
    </location>
</feature>
<feature type="transmembrane region" description="Helical" evidence="2">
    <location>
        <begin position="157"/>
        <end position="176"/>
    </location>
</feature>
<keyword evidence="2" id="KW-0812">Transmembrane</keyword>
<feature type="transmembrane region" description="Helical" evidence="2">
    <location>
        <begin position="90"/>
        <end position="109"/>
    </location>
</feature>
<dbReference type="RefSeq" id="WP_115991641.1">
    <property type="nucleotide sequence ID" value="NZ_QRDY01000002.1"/>
</dbReference>
<dbReference type="AlphaFoldDB" id="A0A3D9IT13"/>
<proteinExistence type="predicted"/>
<gene>
    <name evidence="3" type="ORF">DFP95_102315</name>
</gene>
<reference evidence="3 4" key="1">
    <citation type="submission" date="2018-07" db="EMBL/GenBank/DDBJ databases">
        <title>Genomic Encyclopedia of Type Strains, Phase III (KMG-III): the genomes of soil and plant-associated and newly described type strains.</title>
        <authorList>
            <person name="Whitman W."/>
        </authorList>
    </citation>
    <scope>NUCLEOTIDE SEQUENCE [LARGE SCALE GENOMIC DNA]</scope>
    <source>
        <strain evidence="3 4">CECT 8236</strain>
    </source>
</reference>
<protein>
    <submittedName>
        <fullName evidence="3">Uncharacterized protein</fullName>
    </submittedName>
</protein>
<keyword evidence="4" id="KW-1185">Reference proteome</keyword>
<keyword evidence="2" id="KW-0472">Membrane</keyword>
<keyword evidence="2" id="KW-1133">Transmembrane helix</keyword>
<evidence type="ECO:0000313" key="3">
    <source>
        <dbReference type="EMBL" id="RED64894.1"/>
    </source>
</evidence>